<reference evidence="5" key="2">
    <citation type="submission" date="2025-09" db="UniProtKB">
        <authorList>
            <consortium name="Ensembl"/>
        </authorList>
    </citation>
    <scope>IDENTIFICATION</scope>
</reference>
<feature type="region of interest" description="Disordered" evidence="3">
    <location>
        <begin position="448"/>
        <end position="469"/>
    </location>
</feature>
<feature type="coiled-coil region" evidence="2">
    <location>
        <begin position="34"/>
        <end position="61"/>
    </location>
</feature>
<keyword evidence="4" id="KW-0472">Membrane</keyword>
<keyword evidence="2" id="KW-0175">Coiled coil</keyword>
<keyword evidence="4" id="KW-0812">Transmembrane</keyword>
<sequence length="469" mass="51942">MTEKSFGVWKTLLLGMCVLLLLGSAGWIFLLVQHRELVKELARLQSQVQELSQSCRLQARKRQDETGEVGELKKLHRSRRDQVDEVIQKQDQDMLMLMTYSMIPTKALVDLCNDSRGLCITGPAGPPGRRGPPGPRGEVGPMGRRGKKGPPGPPGKPCTTCCFPEVRNQTSRDRIHQSNFSKGTPTPPADNSRYALNFTDVNKLLDTDTTLEPLSLHPNSSHVSLNETNVENFTEAPNGYFLSYSPTVQTTVDLRDSSDAFGNVTDSISATELVSPHPDIKLKSWSESGSENGTETSPLMLTAQNLTQDAEEILNMTDFEKLQHSDFDHDLHESQPTFTDSENNTDSNLESGKESFYQNDSLHDSYTNVTHGPFHLLHLDSKDSNQSRDSINDSGAASKTSMEEEWSALLLAENTTDDLNVTEFNNLLTAITKLEQVIFYQGKGHESLNVSGEKNSTKAPVKMLKGKKS</sequence>
<evidence type="ECO:0000256" key="3">
    <source>
        <dbReference type="SAM" id="MobiDB-lite"/>
    </source>
</evidence>
<feature type="compositionally biased region" description="Pro residues" evidence="3">
    <location>
        <begin position="124"/>
        <end position="135"/>
    </location>
</feature>
<feature type="region of interest" description="Disordered" evidence="3">
    <location>
        <begin position="378"/>
        <end position="399"/>
    </location>
</feature>
<dbReference type="InterPro" id="IPR008160">
    <property type="entry name" value="Collagen"/>
</dbReference>
<dbReference type="GO" id="GO:0030246">
    <property type="term" value="F:carbohydrate binding"/>
    <property type="evidence" value="ECO:0007669"/>
    <property type="project" value="UniProtKB-KW"/>
</dbReference>
<evidence type="ECO:0000256" key="2">
    <source>
        <dbReference type="SAM" id="Coils"/>
    </source>
</evidence>
<evidence type="ECO:0000256" key="1">
    <source>
        <dbReference type="ARBA" id="ARBA00022734"/>
    </source>
</evidence>
<dbReference type="AlphaFoldDB" id="A0A8C7YJD0"/>
<evidence type="ECO:0000256" key="4">
    <source>
        <dbReference type="SAM" id="Phobius"/>
    </source>
</evidence>
<dbReference type="InterPro" id="IPR051077">
    <property type="entry name" value="Ca-dependent_lectin"/>
</dbReference>
<feature type="compositionally biased region" description="Polar residues" evidence="3">
    <location>
        <begin position="387"/>
        <end position="399"/>
    </location>
</feature>
<dbReference type="Pfam" id="PF01391">
    <property type="entry name" value="Collagen"/>
    <property type="match status" value="1"/>
</dbReference>
<organism evidence="5 6">
    <name type="scientific">Oryzias sinensis</name>
    <name type="common">Chinese medaka</name>
    <dbReference type="NCBI Taxonomy" id="183150"/>
    <lineage>
        <taxon>Eukaryota</taxon>
        <taxon>Metazoa</taxon>
        <taxon>Chordata</taxon>
        <taxon>Craniata</taxon>
        <taxon>Vertebrata</taxon>
        <taxon>Euteleostomi</taxon>
        <taxon>Actinopterygii</taxon>
        <taxon>Neopterygii</taxon>
        <taxon>Teleostei</taxon>
        <taxon>Neoteleostei</taxon>
        <taxon>Acanthomorphata</taxon>
        <taxon>Ovalentaria</taxon>
        <taxon>Atherinomorphae</taxon>
        <taxon>Beloniformes</taxon>
        <taxon>Adrianichthyidae</taxon>
        <taxon>Oryziinae</taxon>
        <taxon>Oryzias</taxon>
    </lineage>
</organism>
<keyword evidence="6" id="KW-1185">Reference proteome</keyword>
<keyword evidence="1" id="KW-0430">Lectin</keyword>
<dbReference type="PANTHER" id="PTHR24024:SF18">
    <property type="entry name" value="SHORT-CHAIN COLLAGEN C4-LIKE"/>
    <property type="match status" value="1"/>
</dbReference>
<feature type="compositionally biased region" description="Polar residues" evidence="3">
    <location>
        <begin position="448"/>
        <end position="458"/>
    </location>
</feature>
<dbReference type="Proteomes" id="UP000694383">
    <property type="component" value="Unplaced"/>
</dbReference>
<feature type="region of interest" description="Disordered" evidence="3">
    <location>
        <begin position="330"/>
        <end position="353"/>
    </location>
</feature>
<feature type="region of interest" description="Disordered" evidence="3">
    <location>
        <begin position="122"/>
        <end position="193"/>
    </location>
</feature>
<dbReference type="GeneTree" id="ENSGT00940000158020"/>
<protein>
    <submittedName>
        <fullName evidence="5">Uncharacterized protein</fullName>
    </submittedName>
</protein>
<evidence type="ECO:0000313" key="6">
    <source>
        <dbReference type="Proteomes" id="UP000694383"/>
    </source>
</evidence>
<name>A0A8C7YJD0_9TELE</name>
<dbReference type="Ensembl" id="ENSOSIT00000029655.1">
    <property type="protein sequence ID" value="ENSOSIP00000028128.1"/>
    <property type="gene ID" value="ENSOSIG00000014674.1"/>
</dbReference>
<dbReference type="PANTHER" id="PTHR24024">
    <property type="entry name" value="PULMONARY SURFACTANT-ASSOCIATED PROTEIN A"/>
    <property type="match status" value="1"/>
</dbReference>
<dbReference type="GO" id="GO:0005615">
    <property type="term" value="C:extracellular space"/>
    <property type="evidence" value="ECO:0007669"/>
    <property type="project" value="TreeGrafter"/>
</dbReference>
<keyword evidence="4" id="KW-1133">Transmembrane helix</keyword>
<accession>A0A8C7YJD0</accession>
<feature type="compositionally biased region" description="Polar residues" evidence="3">
    <location>
        <begin position="334"/>
        <end position="353"/>
    </location>
</feature>
<evidence type="ECO:0000313" key="5">
    <source>
        <dbReference type="Ensembl" id="ENSOSIP00000028128.1"/>
    </source>
</evidence>
<reference evidence="5" key="1">
    <citation type="submission" date="2025-08" db="UniProtKB">
        <authorList>
            <consortium name="Ensembl"/>
        </authorList>
    </citation>
    <scope>IDENTIFICATION</scope>
</reference>
<feature type="transmembrane region" description="Helical" evidence="4">
    <location>
        <begin position="12"/>
        <end position="32"/>
    </location>
</feature>
<proteinExistence type="predicted"/>